<evidence type="ECO:0000256" key="7">
    <source>
        <dbReference type="ARBA" id="ARBA00029677"/>
    </source>
</evidence>
<evidence type="ECO:0000256" key="1">
    <source>
        <dbReference type="ARBA" id="ARBA00003923"/>
    </source>
</evidence>
<dbReference type="Proteomes" id="UP000053766">
    <property type="component" value="Unassembled WGS sequence"/>
</dbReference>
<dbReference type="GO" id="GO:0070773">
    <property type="term" value="F:protein-N-terminal glutamine amidohydrolase activity"/>
    <property type="evidence" value="ECO:0007669"/>
    <property type="project" value="UniProtKB-UniRule"/>
</dbReference>
<feature type="domain" description="Protein N-terminal glutamine amidohydrolase alpha beta roll" evidence="10">
    <location>
        <begin position="12"/>
        <end position="138"/>
    </location>
</feature>
<evidence type="ECO:0000256" key="3">
    <source>
        <dbReference type="ARBA" id="ARBA00011245"/>
    </source>
</evidence>
<comment type="function">
    <text evidence="1 9">Mediates the side-chain deamidation of N-terminal glutamine residues to glutamate, an important step in N-end rule pathway of protein degradation. Conversion of the resulting N-terminal glutamine to glutamate renders the protein susceptible to arginylation, polyubiquitination and degradation as specified by the N-end rule. Does not act on substrates with internal or C-terminal glutamine and does not act on non-glutamine residues in any position.</text>
</comment>
<keyword evidence="12" id="KW-1185">Reference proteome</keyword>
<protein>
    <recommendedName>
        <fullName evidence="5 9">Protein N-terminal glutamine amidohydrolase</fullName>
        <ecNumber evidence="4 9">3.5.1.122</ecNumber>
    </recommendedName>
    <alternativeName>
        <fullName evidence="7 9">Protein NH2-terminal glutamine deamidase</fullName>
    </alternativeName>
</protein>
<dbReference type="OrthoDB" id="191192at2759"/>
<dbReference type="InterPro" id="IPR037132">
    <property type="entry name" value="N_Gln_amidohydro_ab_roll_sf"/>
</dbReference>
<evidence type="ECO:0000256" key="2">
    <source>
        <dbReference type="ARBA" id="ARBA00008985"/>
    </source>
</evidence>
<dbReference type="Gene3D" id="3.10.620.10">
    <property type="entry name" value="Protein N-terminal glutamine amidohydrolase, alpha beta roll"/>
    <property type="match status" value="1"/>
</dbReference>
<evidence type="ECO:0000256" key="4">
    <source>
        <dbReference type="ARBA" id="ARBA00012718"/>
    </source>
</evidence>
<dbReference type="Pfam" id="PF09764">
    <property type="entry name" value="Nt_Gln_amidase"/>
    <property type="match status" value="1"/>
</dbReference>
<accession>A0A0D8XNF7</accession>
<dbReference type="InterPro" id="IPR023128">
    <property type="entry name" value="Prot_N_Gln_amidohydro_ab_roll"/>
</dbReference>
<dbReference type="GO" id="GO:0005634">
    <property type="term" value="C:nucleus"/>
    <property type="evidence" value="ECO:0007669"/>
    <property type="project" value="TreeGrafter"/>
</dbReference>
<evidence type="ECO:0000256" key="5">
    <source>
        <dbReference type="ARBA" id="ARBA00021247"/>
    </source>
</evidence>
<dbReference type="GO" id="GO:0008418">
    <property type="term" value="F:protein-N-terminal asparagine amidohydrolase activity"/>
    <property type="evidence" value="ECO:0007669"/>
    <property type="project" value="UniProtKB-UniRule"/>
</dbReference>
<organism evidence="11 12">
    <name type="scientific">Dictyocaulus viviparus</name>
    <name type="common">Bovine lungworm</name>
    <dbReference type="NCBI Taxonomy" id="29172"/>
    <lineage>
        <taxon>Eukaryota</taxon>
        <taxon>Metazoa</taxon>
        <taxon>Ecdysozoa</taxon>
        <taxon>Nematoda</taxon>
        <taxon>Chromadorea</taxon>
        <taxon>Rhabditida</taxon>
        <taxon>Rhabditina</taxon>
        <taxon>Rhabditomorpha</taxon>
        <taxon>Strongyloidea</taxon>
        <taxon>Metastrongylidae</taxon>
        <taxon>Dictyocaulus</taxon>
    </lineage>
</organism>
<dbReference type="PANTHER" id="PTHR13035">
    <property type="entry name" value="PROTEIN N-TERMINAL GLUTAMINE AMIDOHYDROLASE"/>
    <property type="match status" value="1"/>
</dbReference>
<comment type="similarity">
    <text evidence="2 9">Belongs to the NTAQ1 family.</text>
</comment>
<dbReference type="EC" id="3.5.1.122" evidence="4 9"/>
<reference evidence="11 12" key="1">
    <citation type="submission" date="2013-11" db="EMBL/GenBank/DDBJ databases">
        <title>Draft genome of the bovine lungworm Dictyocaulus viviparus.</title>
        <authorList>
            <person name="Mitreva M."/>
        </authorList>
    </citation>
    <scope>NUCLEOTIDE SEQUENCE [LARGE SCALE GENOMIC DNA]</scope>
    <source>
        <strain evidence="11 12">HannoverDv2000</strain>
    </source>
</reference>
<dbReference type="PANTHER" id="PTHR13035:SF0">
    <property type="entry name" value="PROTEIN N-TERMINAL GLUTAMINE AMIDOHYDROLASE"/>
    <property type="match status" value="1"/>
</dbReference>
<evidence type="ECO:0000256" key="9">
    <source>
        <dbReference type="RuleBase" id="RU367082"/>
    </source>
</evidence>
<dbReference type="STRING" id="29172.A0A0D8XNF7"/>
<dbReference type="InterPro" id="IPR039733">
    <property type="entry name" value="NTAQ1"/>
</dbReference>
<comment type="catalytic activity">
    <reaction evidence="8 9">
        <text>N-terminal L-glutaminyl-[protein] + H2O = N-terminal L-glutamyl-[protein] + NH4(+)</text>
        <dbReference type="Rhea" id="RHEA:50680"/>
        <dbReference type="Rhea" id="RHEA-COMP:12668"/>
        <dbReference type="Rhea" id="RHEA-COMP:12777"/>
        <dbReference type="ChEBI" id="CHEBI:15377"/>
        <dbReference type="ChEBI" id="CHEBI:28938"/>
        <dbReference type="ChEBI" id="CHEBI:64721"/>
        <dbReference type="ChEBI" id="CHEBI:64722"/>
        <dbReference type="EC" id="3.5.1.122"/>
    </reaction>
</comment>
<name>A0A0D8XNF7_DICVI</name>
<evidence type="ECO:0000256" key="8">
    <source>
        <dbReference type="ARBA" id="ARBA00048768"/>
    </source>
</evidence>
<sequence>MCPIVFPEGVWSFVMWDYHVILLQLVETSTSHIWDLDSTLPFPCPFDDYWNETIRPAKWNIPAKYSRYFRVISCAHYLAQFSSDRSHMKRQDGTWLAPPPSWELICRNGQNNIEKFISMDPNVMSEISTVLSEDEMFRKYSTK</sequence>
<evidence type="ECO:0000259" key="10">
    <source>
        <dbReference type="Pfam" id="PF09764"/>
    </source>
</evidence>
<evidence type="ECO:0000313" key="12">
    <source>
        <dbReference type="Proteomes" id="UP000053766"/>
    </source>
</evidence>
<evidence type="ECO:0000313" key="11">
    <source>
        <dbReference type="EMBL" id="KJH45267.1"/>
    </source>
</evidence>
<dbReference type="GO" id="GO:0005829">
    <property type="term" value="C:cytosol"/>
    <property type="evidence" value="ECO:0007669"/>
    <property type="project" value="TreeGrafter"/>
</dbReference>
<reference evidence="12" key="2">
    <citation type="journal article" date="2016" name="Sci. Rep.">
        <title>Dictyocaulus viviparus genome, variome and transcriptome elucidate lungworm biology and support future intervention.</title>
        <authorList>
            <person name="McNulty S.N."/>
            <person name="Strube C."/>
            <person name="Rosa B.A."/>
            <person name="Martin J.C."/>
            <person name="Tyagi R."/>
            <person name="Choi Y.J."/>
            <person name="Wang Q."/>
            <person name="Hallsworth Pepin K."/>
            <person name="Zhang X."/>
            <person name="Ozersky P."/>
            <person name="Wilson R.K."/>
            <person name="Sternberg P.W."/>
            <person name="Gasser R.B."/>
            <person name="Mitreva M."/>
        </authorList>
    </citation>
    <scope>NUCLEOTIDE SEQUENCE [LARGE SCALE GENOMIC DNA]</scope>
    <source>
        <strain evidence="12">HannoverDv2000</strain>
    </source>
</reference>
<comment type="subunit">
    <text evidence="3 9">Monomer.</text>
</comment>
<proteinExistence type="inferred from homology"/>
<keyword evidence="6 9" id="KW-0378">Hydrolase</keyword>
<evidence type="ECO:0000256" key="6">
    <source>
        <dbReference type="ARBA" id="ARBA00022801"/>
    </source>
</evidence>
<dbReference type="EMBL" id="KN716417">
    <property type="protein sequence ID" value="KJH45267.1"/>
    <property type="molecule type" value="Genomic_DNA"/>
</dbReference>
<dbReference type="AlphaFoldDB" id="A0A0D8XNF7"/>
<gene>
    <name evidence="11" type="ORF">DICVIV_08683</name>
</gene>